<name>A0A135LWZ9_PENPA</name>
<evidence type="ECO:0000259" key="7">
    <source>
        <dbReference type="PROSITE" id="PS51192"/>
    </source>
</evidence>
<sequence length="939" mass="103641">MSTSGQVQSRFQTSIDIARRQAYHVAPVAGQKRPPAESTEQVPDILPSPVGKQATAPRQNVNPDTILESVPLQSARDLVNAPVQRFTASKIRLGTGVEPSPDDPQKAVAVLTAPPSSQNPLLSLSNPKYGLPPALTANFAALGVRSIYPWQASCLLAKGLLSGERHLVYTAPTGGGKSLVADVLLLKRIIENPGRKALLVLPYVALVQEKLKWMRRIVQDVERNVPDDEDDSKFPRRRWKKLHKNIRVTGFFGGSRTTTTWADTDIAVCTIEKANSLINSAIEECNIGELGVVVLDELHMLDDEHRGYLLELMVTKLLLLQQDIQIVGMSATLSNTEVLAQWMNAKFFISTYRPIPIDEYLVYENGIYPAATSRQLFQTASKLTAAACLHDTITPHRIIEPSTFKQLSNSATNAMVALAVETAAAGFGSLVFCGSRNLCQVHAATIGEAMPPPEPEELNKRLDLLAELRSLACGLDPALEKTIIQGTGFHNAGMTSEERELIAQAYDQGVLKVLVATCSLAAGVNLPARRVIINGARMGRELVGPAMLRQMCGRAGRKGKDNAGETYLICVKADMQAVCDLLDADMPAIESCLAPEKRGFKRALLEAVATGLVSGYEAIKEYVRCTLLYRSLDKKIAYTIMKSALQELVDEELLIFRDDESYEATPLGQAVVASAFSPEDGLFVHEELKRALQAFVMDGEMHIFYMFTPLQAAMNTPIDWQIFRDQLDRLDESALRALQFVGVQPGFVNTMAQSGASLKETTTAQTNQARIYRRAYTAFQLRDLSNEVPISTIAHRYKIPRGTIQTLAQQCHGFAAGIVKFCQRMNWGMMAAVLDHMRDRLEAGARADLLEMAQVTFVKSWTARLLRDNGFKNLRALAEAEPKDLVPVLMMANPRKAQKSQLYPTEAERYTAKLLVKAETIIAHAIKIWEREMQIEVEE</sequence>
<dbReference type="SMART" id="SM00490">
    <property type="entry name" value="HELICc"/>
    <property type="match status" value="1"/>
</dbReference>
<dbReference type="SUPFAM" id="SSF52540">
    <property type="entry name" value="P-loop containing nucleoside triphosphate hydrolases"/>
    <property type="match status" value="1"/>
</dbReference>
<dbReference type="OrthoDB" id="2320933at2759"/>
<evidence type="ECO:0000313" key="9">
    <source>
        <dbReference type="EMBL" id="KXG53490.1"/>
    </source>
</evidence>
<dbReference type="Gene3D" id="1.10.3380.20">
    <property type="match status" value="1"/>
</dbReference>
<dbReference type="GeneID" id="63703553"/>
<dbReference type="AlphaFoldDB" id="A0A135LWZ9"/>
<evidence type="ECO:0000256" key="5">
    <source>
        <dbReference type="ARBA" id="ARBA00048988"/>
    </source>
</evidence>
<evidence type="ECO:0000259" key="8">
    <source>
        <dbReference type="PROSITE" id="PS51194"/>
    </source>
</evidence>
<dbReference type="STRING" id="5078.A0A135LWZ9"/>
<dbReference type="InterPro" id="IPR048960">
    <property type="entry name" value="POLQ-like_helical"/>
</dbReference>
<proteinExistence type="predicted"/>
<evidence type="ECO:0000256" key="3">
    <source>
        <dbReference type="ARBA" id="ARBA00022806"/>
    </source>
</evidence>
<dbReference type="GO" id="GO:0003676">
    <property type="term" value="F:nucleic acid binding"/>
    <property type="evidence" value="ECO:0007669"/>
    <property type="project" value="InterPro"/>
</dbReference>
<dbReference type="InterPro" id="IPR050474">
    <property type="entry name" value="Hel308_SKI2-like"/>
</dbReference>
<dbReference type="SUPFAM" id="SSF46785">
    <property type="entry name" value="Winged helix' DNA-binding domain"/>
    <property type="match status" value="1"/>
</dbReference>
<dbReference type="Pfam" id="PF25453">
    <property type="entry name" value="DUF7898"/>
    <property type="match status" value="1"/>
</dbReference>
<dbReference type="SUPFAM" id="SSF158702">
    <property type="entry name" value="Sec63 N-terminal domain-like"/>
    <property type="match status" value="1"/>
</dbReference>
<dbReference type="EMBL" id="LHQR01000014">
    <property type="protein sequence ID" value="KXG53490.1"/>
    <property type="molecule type" value="Genomic_DNA"/>
</dbReference>
<evidence type="ECO:0008006" key="11">
    <source>
        <dbReference type="Google" id="ProtNLM"/>
    </source>
</evidence>
<dbReference type="PROSITE" id="PS51194">
    <property type="entry name" value="HELICASE_CTER"/>
    <property type="match status" value="1"/>
</dbReference>
<evidence type="ECO:0000256" key="6">
    <source>
        <dbReference type="SAM" id="MobiDB-lite"/>
    </source>
</evidence>
<dbReference type="Pfam" id="PF00270">
    <property type="entry name" value="DEAD"/>
    <property type="match status" value="1"/>
</dbReference>
<dbReference type="GO" id="GO:0005524">
    <property type="term" value="F:ATP binding"/>
    <property type="evidence" value="ECO:0007669"/>
    <property type="project" value="UniProtKB-KW"/>
</dbReference>
<dbReference type="Pfam" id="PF20470">
    <property type="entry name" value="HTH_61"/>
    <property type="match status" value="1"/>
</dbReference>
<comment type="caution">
    <text evidence="9">The sequence shown here is derived from an EMBL/GenBank/DDBJ whole genome shotgun (WGS) entry which is preliminary data.</text>
</comment>
<dbReference type="PANTHER" id="PTHR47961:SF6">
    <property type="entry name" value="DNA-DIRECTED DNA POLYMERASE"/>
    <property type="match status" value="1"/>
</dbReference>
<keyword evidence="2" id="KW-0378">Hydrolase</keyword>
<dbReference type="InterPro" id="IPR027417">
    <property type="entry name" value="P-loop_NTPase"/>
</dbReference>
<dbReference type="InterPro" id="IPR014001">
    <property type="entry name" value="Helicase_ATP-bd"/>
</dbReference>
<dbReference type="Pfam" id="PF21099">
    <property type="entry name" value="POLQ_helical"/>
    <property type="match status" value="1"/>
</dbReference>
<reference evidence="9 10" key="1">
    <citation type="journal article" date="2016" name="BMC Genomics">
        <title>Genome sequencing and secondary metabolism of the postharvest pathogen Penicillium griseofulvum.</title>
        <authorList>
            <person name="Banani H."/>
            <person name="Marcet-Houben M."/>
            <person name="Ballester A.R."/>
            <person name="Abbruscato P."/>
            <person name="Gonzalez-Candelas L."/>
            <person name="Gabaldon T."/>
            <person name="Spadaro D."/>
        </authorList>
    </citation>
    <scope>NUCLEOTIDE SEQUENCE [LARGE SCALE GENOMIC DNA]</scope>
    <source>
        <strain evidence="9 10">PG3</strain>
    </source>
</reference>
<keyword evidence="3" id="KW-0347">Helicase</keyword>
<dbReference type="InterPro" id="IPR057220">
    <property type="entry name" value="DUF7898"/>
</dbReference>
<dbReference type="InterPro" id="IPR001650">
    <property type="entry name" value="Helicase_C-like"/>
</dbReference>
<dbReference type="CDD" id="cd18795">
    <property type="entry name" value="SF2_C_Ski2"/>
    <property type="match status" value="1"/>
</dbReference>
<feature type="domain" description="Helicase ATP-binding" evidence="7">
    <location>
        <begin position="158"/>
        <end position="351"/>
    </location>
</feature>
<dbReference type="RefSeq" id="XP_040652025.1">
    <property type="nucleotide sequence ID" value="XM_040788253.1"/>
</dbReference>
<keyword evidence="1" id="KW-0547">Nucleotide-binding</keyword>
<dbReference type="InterPro" id="IPR046931">
    <property type="entry name" value="HTH_61"/>
</dbReference>
<dbReference type="CDD" id="cd18026">
    <property type="entry name" value="DEXHc_POLQ-like"/>
    <property type="match status" value="1"/>
</dbReference>
<dbReference type="InterPro" id="IPR036390">
    <property type="entry name" value="WH_DNA-bd_sf"/>
</dbReference>
<dbReference type="Gene3D" id="3.40.50.300">
    <property type="entry name" value="P-loop containing nucleotide triphosphate hydrolases"/>
    <property type="match status" value="2"/>
</dbReference>
<evidence type="ECO:0000256" key="2">
    <source>
        <dbReference type="ARBA" id="ARBA00022801"/>
    </source>
</evidence>
<protein>
    <recommendedName>
        <fullName evidence="11">Helicase, C-terminal</fullName>
    </recommendedName>
</protein>
<keyword evidence="4" id="KW-0067">ATP-binding</keyword>
<feature type="region of interest" description="Disordered" evidence="6">
    <location>
        <begin position="25"/>
        <end position="59"/>
    </location>
</feature>
<evidence type="ECO:0000256" key="1">
    <source>
        <dbReference type="ARBA" id="ARBA00022741"/>
    </source>
</evidence>
<evidence type="ECO:0000313" key="10">
    <source>
        <dbReference type="Proteomes" id="UP000070168"/>
    </source>
</evidence>
<dbReference type="FunFam" id="1.10.3380.20:FF:000005">
    <property type="entry name" value="DNA-directed DNA polymerase theta, putative"/>
    <property type="match status" value="1"/>
</dbReference>
<dbReference type="InterPro" id="IPR011545">
    <property type="entry name" value="DEAD/DEAH_box_helicase_dom"/>
</dbReference>
<dbReference type="PROSITE" id="PS51192">
    <property type="entry name" value="HELICASE_ATP_BIND_1"/>
    <property type="match status" value="1"/>
</dbReference>
<gene>
    <name evidence="9" type="ORF">PGRI_005400</name>
</gene>
<feature type="domain" description="Helicase C-terminal" evidence="8">
    <location>
        <begin position="410"/>
        <end position="601"/>
    </location>
</feature>
<dbReference type="OMA" id="MFLNANI"/>
<dbReference type="Pfam" id="PF00271">
    <property type="entry name" value="Helicase_C"/>
    <property type="match status" value="1"/>
</dbReference>
<comment type="catalytic activity">
    <reaction evidence="5">
        <text>ATP + H2O = ADP + phosphate + H(+)</text>
        <dbReference type="Rhea" id="RHEA:13065"/>
        <dbReference type="ChEBI" id="CHEBI:15377"/>
        <dbReference type="ChEBI" id="CHEBI:15378"/>
        <dbReference type="ChEBI" id="CHEBI:30616"/>
        <dbReference type="ChEBI" id="CHEBI:43474"/>
        <dbReference type="ChEBI" id="CHEBI:456216"/>
        <dbReference type="EC" id="5.6.2.4"/>
    </reaction>
</comment>
<organism evidence="9 10">
    <name type="scientific">Penicillium patulum</name>
    <name type="common">Penicillium griseofulvum</name>
    <dbReference type="NCBI Taxonomy" id="5078"/>
    <lineage>
        <taxon>Eukaryota</taxon>
        <taxon>Fungi</taxon>
        <taxon>Dikarya</taxon>
        <taxon>Ascomycota</taxon>
        <taxon>Pezizomycotina</taxon>
        <taxon>Eurotiomycetes</taxon>
        <taxon>Eurotiomycetidae</taxon>
        <taxon>Eurotiales</taxon>
        <taxon>Aspergillaceae</taxon>
        <taxon>Penicillium</taxon>
    </lineage>
</organism>
<keyword evidence="10" id="KW-1185">Reference proteome</keyword>
<evidence type="ECO:0000256" key="4">
    <source>
        <dbReference type="ARBA" id="ARBA00022840"/>
    </source>
</evidence>
<dbReference type="SMART" id="SM00487">
    <property type="entry name" value="DEXDc"/>
    <property type="match status" value="1"/>
</dbReference>
<dbReference type="GO" id="GO:0016787">
    <property type="term" value="F:hydrolase activity"/>
    <property type="evidence" value="ECO:0007669"/>
    <property type="project" value="UniProtKB-KW"/>
</dbReference>
<dbReference type="GO" id="GO:0043138">
    <property type="term" value="F:3'-5' DNA helicase activity"/>
    <property type="evidence" value="ECO:0007669"/>
    <property type="project" value="UniProtKB-EC"/>
</dbReference>
<dbReference type="FunFam" id="3.40.50.300:FF:000968">
    <property type="entry name" value="Helicase and polymerase-containing protein TEBICHI"/>
    <property type="match status" value="1"/>
</dbReference>
<dbReference type="PANTHER" id="PTHR47961">
    <property type="entry name" value="DNA POLYMERASE THETA, PUTATIVE (AFU_ORTHOLOGUE AFUA_1G05260)-RELATED"/>
    <property type="match status" value="1"/>
</dbReference>
<accession>A0A135LWZ9</accession>
<dbReference type="Proteomes" id="UP000070168">
    <property type="component" value="Unassembled WGS sequence"/>
</dbReference>